<dbReference type="AlphaFoldDB" id="A0A0D2WGD5"/>
<accession>A0A0D2WGD5</accession>
<dbReference type="STRING" id="595528.A0A0D2WGD5"/>
<dbReference type="InParanoid" id="A0A0D2WGD5"/>
<keyword evidence="6" id="KW-1185">Reference proteome</keyword>
<dbReference type="OrthoDB" id="20582at2759"/>
<dbReference type="Pfam" id="PF09766">
    <property type="entry name" value="FmiP_Thoc5"/>
    <property type="match status" value="1"/>
</dbReference>
<dbReference type="PANTHER" id="PTHR13375:SF3">
    <property type="entry name" value="THO COMPLEX SUBUNIT 5 HOMOLOG"/>
    <property type="match status" value="1"/>
</dbReference>
<name>A0A0D2WGD5_CAPO3</name>
<dbReference type="GO" id="GO:0003729">
    <property type="term" value="F:mRNA binding"/>
    <property type="evidence" value="ECO:0007669"/>
    <property type="project" value="TreeGrafter"/>
</dbReference>
<reference evidence="6" key="1">
    <citation type="submission" date="2011-02" db="EMBL/GenBank/DDBJ databases">
        <title>The Genome Sequence of Capsaspora owczarzaki ATCC 30864.</title>
        <authorList>
            <person name="Russ C."/>
            <person name="Cuomo C."/>
            <person name="Burger G."/>
            <person name="Gray M.W."/>
            <person name="Holland P.W.H."/>
            <person name="King N."/>
            <person name="Lang F.B.F."/>
            <person name="Roger A.J."/>
            <person name="Ruiz-Trillo I."/>
            <person name="Young S.K."/>
            <person name="Zeng Q."/>
            <person name="Gargeya S."/>
            <person name="Alvarado L."/>
            <person name="Berlin A."/>
            <person name="Chapman S.B."/>
            <person name="Chen Z."/>
            <person name="Freedman E."/>
            <person name="Gellesch M."/>
            <person name="Goldberg J."/>
            <person name="Griggs A."/>
            <person name="Gujja S."/>
            <person name="Heilman E."/>
            <person name="Heiman D."/>
            <person name="Howarth C."/>
            <person name="Mehta T."/>
            <person name="Neiman D."/>
            <person name="Pearson M."/>
            <person name="Roberts A."/>
            <person name="Saif S."/>
            <person name="Shea T."/>
            <person name="Shenoy N."/>
            <person name="Sisk P."/>
            <person name="Stolte C."/>
            <person name="Sykes S."/>
            <person name="White J."/>
            <person name="Yandava C."/>
            <person name="Haas B."/>
            <person name="Nusbaum C."/>
            <person name="Birren B."/>
        </authorList>
    </citation>
    <scope>NUCLEOTIDE SEQUENCE</scope>
    <source>
        <strain evidence="6">ATCC 30864</strain>
    </source>
</reference>
<evidence type="ECO:0000256" key="1">
    <source>
        <dbReference type="ARBA" id="ARBA00004123"/>
    </source>
</evidence>
<evidence type="ECO:0000256" key="2">
    <source>
        <dbReference type="ARBA" id="ARBA00008044"/>
    </source>
</evidence>
<dbReference type="Proteomes" id="UP000008743">
    <property type="component" value="Unassembled WGS sequence"/>
</dbReference>
<dbReference type="PhylomeDB" id="A0A0D2WGD5"/>
<evidence type="ECO:0000313" key="5">
    <source>
        <dbReference type="EMBL" id="KJE88470.1"/>
    </source>
</evidence>
<evidence type="ECO:0000313" key="6">
    <source>
        <dbReference type="Proteomes" id="UP000008743"/>
    </source>
</evidence>
<feature type="region of interest" description="Disordered" evidence="4">
    <location>
        <begin position="606"/>
        <end position="662"/>
    </location>
</feature>
<comment type="similarity">
    <text evidence="2">Belongs to the THOC5 family.</text>
</comment>
<evidence type="ECO:0000256" key="4">
    <source>
        <dbReference type="SAM" id="MobiDB-lite"/>
    </source>
</evidence>
<dbReference type="eggNOG" id="KOG2216">
    <property type="taxonomic scope" value="Eukaryota"/>
</dbReference>
<dbReference type="EMBL" id="KE346360">
    <property type="protein sequence ID" value="KJE88470.1"/>
    <property type="molecule type" value="Genomic_DNA"/>
</dbReference>
<protein>
    <recommendedName>
        <fullName evidence="7">THO complex subunit 5</fullName>
    </recommendedName>
</protein>
<dbReference type="PANTHER" id="PTHR13375">
    <property type="entry name" value="FMS INTERACTING PROTEIN"/>
    <property type="match status" value="1"/>
</dbReference>
<gene>
    <name evidence="5" type="ORF">CAOG_000124</name>
</gene>
<feature type="compositionally biased region" description="Low complexity" evidence="4">
    <location>
        <begin position="138"/>
        <end position="148"/>
    </location>
</feature>
<dbReference type="RefSeq" id="XP_004364995.2">
    <property type="nucleotide sequence ID" value="XM_004364938.2"/>
</dbReference>
<feature type="region of interest" description="Disordered" evidence="4">
    <location>
        <begin position="138"/>
        <end position="162"/>
    </location>
</feature>
<comment type="subcellular location">
    <subcellularLocation>
        <location evidence="1">Nucleus</location>
    </subcellularLocation>
</comment>
<evidence type="ECO:0008006" key="7">
    <source>
        <dbReference type="Google" id="ProtNLM"/>
    </source>
</evidence>
<feature type="compositionally biased region" description="Basic and acidic residues" evidence="4">
    <location>
        <begin position="152"/>
        <end position="162"/>
    </location>
</feature>
<keyword evidence="3" id="KW-0539">Nucleus</keyword>
<dbReference type="GO" id="GO:0006406">
    <property type="term" value="P:mRNA export from nucleus"/>
    <property type="evidence" value="ECO:0007669"/>
    <property type="project" value="TreeGrafter"/>
</dbReference>
<sequence>METSSPPLSESMLEVATNRLRELVDQLAGIRAVIIKSAPLSQERAQAESNARPVATRLSLAVLEVKRLNRLAVNHTRGIKEATEKRKHAVDREHLRLQNLLYEKAHLLQEIEQCREYASIHDTMELVSVEELLAHQANNPASGSNASAMDTSTDKPVDRQAADHQTTIARLGLELQLRKELHDSVQTLNKRRLLMDDRLNSRNAVHNKLPAQIEAFLKGAEPLRTELAGSAMDSLLPAILSGTPMPAATFGNAESLKKQLASPQVLYYHQHLLLPRPLLILFVQLCGYREAFKDHNVSVSIEGNLLDARAMPRGPTANLDLLESLKKSAAEHEAKLAAAASTAESGNAASASTSASSGTFAKPLAVPAGTAASGTGALGSHVASSVSTAFASNSVANQLFRRHPLHVSVKIGHRSNTSVTIEFFYLVHLNMVTCRPVIDNTRKESGSRALSSKVLAALFPDDIGRVSPNPSAGFFFARFGVSASFNELLHPSEFAYRWAQSICGLESATLPVDGADAAQSDSIQYQSDALETGLAQEISARRHVMSVVDTIANRLGARQQLMTQLFQLDSGKPTDNLPVTFPLLETSPSSSIPRIKSTNVTDFEAMKALRPRLRRKTQGEASATNPVDADGNELQPAEGRDEDEDGSRAMDTEDSDSAAEASVDALPVWDADSTLACISASLQHGSEVLKAVICLPVSYPIKPSVVRVGLVGAKVTEALTSDPSSDLAQQILDLEHVLNVQLPSALSSTPGQSLMLFSVQIRALQAALLSYTTSSGQSLQATFNQ</sequence>
<organism evidence="5 6">
    <name type="scientific">Capsaspora owczarzaki (strain ATCC 30864)</name>
    <dbReference type="NCBI Taxonomy" id="595528"/>
    <lineage>
        <taxon>Eukaryota</taxon>
        <taxon>Filasterea</taxon>
        <taxon>Capsaspora</taxon>
    </lineage>
</organism>
<dbReference type="InterPro" id="IPR019163">
    <property type="entry name" value="THO_Thoc5"/>
</dbReference>
<proteinExistence type="inferred from homology"/>
<evidence type="ECO:0000256" key="3">
    <source>
        <dbReference type="ARBA" id="ARBA00023242"/>
    </source>
</evidence>
<dbReference type="GO" id="GO:0000445">
    <property type="term" value="C:THO complex part of transcription export complex"/>
    <property type="evidence" value="ECO:0007669"/>
    <property type="project" value="TreeGrafter"/>
</dbReference>